<sequence>DDPIPGADYSYQLPAAFPPVVIRLTTQRISPVRRRSRAFAM</sequence>
<gene>
    <name evidence="1" type="ORF">S01H1_66441</name>
</gene>
<protein>
    <submittedName>
        <fullName evidence="1">Uncharacterized protein</fullName>
    </submittedName>
</protein>
<reference evidence="1" key="1">
    <citation type="journal article" date="2014" name="Front. Microbiol.">
        <title>High frequency of phylogenetically diverse reductive dehalogenase-homologous genes in deep subseafloor sedimentary metagenomes.</title>
        <authorList>
            <person name="Kawai M."/>
            <person name="Futagami T."/>
            <person name="Toyoda A."/>
            <person name="Takaki Y."/>
            <person name="Nishi S."/>
            <person name="Hori S."/>
            <person name="Arai W."/>
            <person name="Tsubouchi T."/>
            <person name="Morono Y."/>
            <person name="Uchiyama I."/>
            <person name="Ito T."/>
            <person name="Fujiyama A."/>
            <person name="Inagaki F."/>
            <person name="Takami H."/>
        </authorList>
    </citation>
    <scope>NUCLEOTIDE SEQUENCE</scope>
    <source>
        <strain evidence="1">Expedition CK06-06</strain>
    </source>
</reference>
<proteinExistence type="predicted"/>
<name>X0X206_9ZZZZ</name>
<feature type="non-terminal residue" evidence="1">
    <location>
        <position position="1"/>
    </location>
</feature>
<organism evidence="1">
    <name type="scientific">marine sediment metagenome</name>
    <dbReference type="NCBI Taxonomy" id="412755"/>
    <lineage>
        <taxon>unclassified sequences</taxon>
        <taxon>metagenomes</taxon>
        <taxon>ecological metagenomes</taxon>
    </lineage>
</organism>
<comment type="caution">
    <text evidence="1">The sequence shown here is derived from an EMBL/GenBank/DDBJ whole genome shotgun (WGS) entry which is preliminary data.</text>
</comment>
<accession>X0X206</accession>
<evidence type="ECO:0000313" key="1">
    <source>
        <dbReference type="EMBL" id="GAG30678.1"/>
    </source>
</evidence>
<dbReference type="EMBL" id="BARS01043931">
    <property type="protein sequence ID" value="GAG30678.1"/>
    <property type="molecule type" value="Genomic_DNA"/>
</dbReference>
<dbReference type="AlphaFoldDB" id="X0X206"/>